<evidence type="ECO:0000313" key="1">
    <source>
        <dbReference type="EMBL" id="TEB21022.1"/>
    </source>
</evidence>
<gene>
    <name evidence="1" type="ORF">FA13DRAFT_1717326</name>
</gene>
<reference evidence="1 2" key="1">
    <citation type="journal article" date="2019" name="Nat. Ecol. Evol.">
        <title>Megaphylogeny resolves global patterns of mushroom evolution.</title>
        <authorList>
            <person name="Varga T."/>
            <person name="Krizsan K."/>
            <person name="Foldi C."/>
            <person name="Dima B."/>
            <person name="Sanchez-Garcia M."/>
            <person name="Sanchez-Ramirez S."/>
            <person name="Szollosi G.J."/>
            <person name="Szarkandi J.G."/>
            <person name="Papp V."/>
            <person name="Albert L."/>
            <person name="Andreopoulos W."/>
            <person name="Angelini C."/>
            <person name="Antonin V."/>
            <person name="Barry K.W."/>
            <person name="Bougher N.L."/>
            <person name="Buchanan P."/>
            <person name="Buyck B."/>
            <person name="Bense V."/>
            <person name="Catcheside P."/>
            <person name="Chovatia M."/>
            <person name="Cooper J."/>
            <person name="Damon W."/>
            <person name="Desjardin D."/>
            <person name="Finy P."/>
            <person name="Geml J."/>
            <person name="Haridas S."/>
            <person name="Hughes K."/>
            <person name="Justo A."/>
            <person name="Karasinski D."/>
            <person name="Kautmanova I."/>
            <person name="Kiss B."/>
            <person name="Kocsube S."/>
            <person name="Kotiranta H."/>
            <person name="LaButti K.M."/>
            <person name="Lechner B.E."/>
            <person name="Liimatainen K."/>
            <person name="Lipzen A."/>
            <person name="Lukacs Z."/>
            <person name="Mihaltcheva S."/>
            <person name="Morgado L.N."/>
            <person name="Niskanen T."/>
            <person name="Noordeloos M.E."/>
            <person name="Ohm R.A."/>
            <person name="Ortiz-Santana B."/>
            <person name="Ovrebo C."/>
            <person name="Racz N."/>
            <person name="Riley R."/>
            <person name="Savchenko A."/>
            <person name="Shiryaev A."/>
            <person name="Soop K."/>
            <person name="Spirin V."/>
            <person name="Szebenyi C."/>
            <person name="Tomsovsky M."/>
            <person name="Tulloss R.E."/>
            <person name="Uehling J."/>
            <person name="Grigoriev I.V."/>
            <person name="Vagvolgyi C."/>
            <person name="Papp T."/>
            <person name="Martin F.M."/>
            <person name="Miettinen O."/>
            <person name="Hibbett D.S."/>
            <person name="Nagy L.G."/>
        </authorList>
    </citation>
    <scope>NUCLEOTIDE SEQUENCE [LARGE SCALE GENOMIC DNA]</scope>
    <source>
        <strain evidence="1 2">FP101781</strain>
    </source>
</reference>
<sequence length="199" mass="22051">MRRGDPVDGERPDDGGMEGRAIIEAVNATRLDIGAHGPQPAFSDNIETPLPLSSLRAESGFTSIPHPEIPVAIRRYSGGGLLMFSKAIARWRCHASLWYRYSRISHCGFMFPMNIHVGIESVGPFQQAITHKQPVHSTELQGREMYGPIATSGTREESLPVGLGGRHSLCVEKERRTKRDAEARKGVEYRVLEVAYVDI</sequence>
<protein>
    <submittedName>
        <fullName evidence="1">Uncharacterized protein</fullName>
    </submittedName>
</protein>
<organism evidence="1 2">
    <name type="scientific">Coprinellus micaceus</name>
    <name type="common">Glistening ink-cap mushroom</name>
    <name type="synonym">Coprinus micaceus</name>
    <dbReference type="NCBI Taxonomy" id="71717"/>
    <lineage>
        <taxon>Eukaryota</taxon>
        <taxon>Fungi</taxon>
        <taxon>Dikarya</taxon>
        <taxon>Basidiomycota</taxon>
        <taxon>Agaricomycotina</taxon>
        <taxon>Agaricomycetes</taxon>
        <taxon>Agaricomycetidae</taxon>
        <taxon>Agaricales</taxon>
        <taxon>Agaricineae</taxon>
        <taxon>Psathyrellaceae</taxon>
        <taxon>Coprinellus</taxon>
    </lineage>
</organism>
<keyword evidence="2" id="KW-1185">Reference proteome</keyword>
<accession>A0A4Y7SGY5</accession>
<dbReference type="EMBL" id="QPFP01000126">
    <property type="protein sequence ID" value="TEB21022.1"/>
    <property type="molecule type" value="Genomic_DNA"/>
</dbReference>
<dbReference type="Proteomes" id="UP000298030">
    <property type="component" value="Unassembled WGS sequence"/>
</dbReference>
<evidence type="ECO:0000313" key="2">
    <source>
        <dbReference type="Proteomes" id="UP000298030"/>
    </source>
</evidence>
<dbReference type="AlphaFoldDB" id="A0A4Y7SGY5"/>
<comment type="caution">
    <text evidence="1">The sequence shown here is derived from an EMBL/GenBank/DDBJ whole genome shotgun (WGS) entry which is preliminary data.</text>
</comment>
<name>A0A4Y7SGY5_COPMI</name>
<proteinExistence type="predicted"/>